<gene>
    <name evidence="3" type="ordered locus">Arad_12316</name>
</gene>
<organism evidence="3 4">
    <name type="scientific">Rhizobium rhizogenes (strain K84 / ATCC BAA-868)</name>
    <name type="common">Agrobacterium radiobacter</name>
    <dbReference type="NCBI Taxonomy" id="311403"/>
    <lineage>
        <taxon>Bacteria</taxon>
        <taxon>Pseudomonadati</taxon>
        <taxon>Pseudomonadota</taxon>
        <taxon>Alphaproteobacteria</taxon>
        <taxon>Hyphomicrobiales</taxon>
        <taxon>Rhizobiaceae</taxon>
        <taxon>Rhizobium/Agrobacterium group</taxon>
        <taxon>Rhizobium</taxon>
    </lineage>
</organism>
<geneLocation type="plasmid" evidence="3 4">
    <name>pAtK84c</name>
</geneLocation>
<accession>B9JQ96</accession>
<dbReference type="PANTHER" id="PTHR24321:SF14">
    <property type="entry name" value="SHORT-CHAIN TYPE DEHYDROGENASE_REDUCTASE BLR2146-RELATED"/>
    <property type="match status" value="1"/>
</dbReference>
<dbReference type="GO" id="GO:0016491">
    <property type="term" value="F:oxidoreductase activity"/>
    <property type="evidence" value="ECO:0007669"/>
    <property type="project" value="UniProtKB-KW"/>
</dbReference>
<evidence type="ECO:0000256" key="2">
    <source>
        <dbReference type="ARBA" id="ARBA00023002"/>
    </source>
</evidence>
<dbReference type="PRINTS" id="PR00080">
    <property type="entry name" value="SDRFAMILY"/>
</dbReference>
<dbReference type="SUPFAM" id="SSF51735">
    <property type="entry name" value="NAD(P)-binding Rossmann-fold domains"/>
    <property type="match status" value="1"/>
</dbReference>
<evidence type="ECO:0000256" key="1">
    <source>
        <dbReference type="ARBA" id="ARBA00006484"/>
    </source>
</evidence>
<dbReference type="CDD" id="cd05233">
    <property type="entry name" value="SDR_c"/>
    <property type="match status" value="1"/>
</dbReference>
<dbReference type="EMBL" id="CP000631">
    <property type="protein sequence ID" value="ACM31315.1"/>
    <property type="molecule type" value="Genomic_DNA"/>
</dbReference>
<sequence length="271" mass="28635">MERVLKGMTAIVTGGAGGIGTATSRVLADRGARVVVADIDGDRARATADAINADGGTALGIHVDIGDEASVKEMFGATLAAFGRLDILDNNAALLTSDYAQRDLDIARMETEVWDRTFQVNTRGTMICCREALQIMEDQGSGVIINTASNLALQGNLIQAAYSASKAAVIQLTRSIATSHGKRGIRCNAVLPGLTASKAALDNLPSRLREIVEEETLTPYLGDPMDIAYTVAFLVSREARYITGQTIVADGGTSVHIPGYARFNELFSGAE</sequence>
<proteinExistence type="inferred from homology"/>
<dbReference type="InterPro" id="IPR036291">
    <property type="entry name" value="NAD(P)-bd_dom_sf"/>
</dbReference>
<dbReference type="PROSITE" id="PS00061">
    <property type="entry name" value="ADH_SHORT"/>
    <property type="match status" value="1"/>
</dbReference>
<name>B9JQ96_RHIR8</name>
<dbReference type="PRINTS" id="PR00081">
    <property type="entry name" value="GDHRDH"/>
</dbReference>
<dbReference type="PANTHER" id="PTHR24321">
    <property type="entry name" value="DEHYDROGENASES, SHORT CHAIN"/>
    <property type="match status" value="1"/>
</dbReference>
<dbReference type="Gene3D" id="3.40.50.720">
    <property type="entry name" value="NAD(P)-binding Rossmann-like Domain"/>
    <property type="match status" value="1"/>
</dbReference>
<dbReference type="FunFam" id="3.40.50.720:FF:000084">
    <property type="entry name" value="Short-chain dehydrogenase reductase"/>
    <property type="match status" value="1"/>
</dbReference>
<protein>
    <submittedName>
        <fullName evidence="3">Short-chain alcohol dehydrogenase</fullName>
    </submittedName>
</protein>
<evidence type="ECO:0000313" key="3">
    <source>
        <dbReference type="EMBL" id="ACM31315.1"/>
    </source>
</evidence>
<dbReference type="HOGENOM" id="CLU_010194_1_0_5"/>
<dbReference type="Proteomes" id="UP000001600">
    <property type="component" value="Plasmid pAtK84c"/>
</dbReference>
<evidence type="ECO:0000313" key="4">
    <source>
        <dbReference type="Proteomes" id="UP000001600"/>
    </source>
</evidence>
<dbReference type="KEGG" id="ara:Arad_12316"/>
<keyword evidence="3" id="KW-0614">Plasmid</keyword>
<dbReference type="AlphaFoldDB" id="B9JQ96"/>
<comment type="similarity">
    <text evidence="1">Belongs to the short-chain dehydrogenases/reductases (SDR) family.</text>
</comment>
<dbReference type="InterPro" id="IPR002347">
    <property type="entry name" value="SDR_fam"/>
</dbReference>
<dbReference type="InterPro" id="IPR020904">
    <property type="entry name" value="Sc_DH/Rdtase_CS"/>
</dbReference>
<dbReference type="Pfam" id="PF13561">
    <property type="entry name" value="adh_short_C2"/>
    <property type="match status" value="1"/>
</dbReference>
<keyword evidence="2" id="KW-0560">Oxidoreductase</keyword>
<reference evidence="3 4" key="1">
    <citation type="journal article" date="2009" name="J. Bacteriol.">
        <title>Genome sequences of three Agrobacterium biovars help elucidate the evolution of multichromosome genomes in bacteria.</title>
        <authorList>
            <person name="Slater S.C."/>
            <person name="Goldman B.S."/>
            <person name="Goodner B."/>
            <person name="Setubal J.C."/>
            <person name="Farrand S.K."/>
            <person name="Nester E.W."/>
            <person name="Burr T.J."/>
            <person name="Banta L."/>
            <person name="Dickerman A.W."/>
            <person name="Paulsen I."/>
            <person name="Otten L."/>
            <person name="Suen G."/>
            <person name="Welch R."/>
            <person name="Almeida N.F."/>
            <person name="Arnold F."/>
            <person name="Burton O.T."/>
            <person name="Du Z."/>
            <person name="Ewing A."/>
            <person name="Godsy E."/>
            <person name="Heisel S."/>
            <person name="Houmiel K.L."/>
            <person name="Jhaveri J."/>
            <person name="Lu J."/>
            <person name="Miller N.M."/>
            <person name="Norton S."/>
            <person name="Chen Q."/>
            <person name="Phoolcharoen W."/>
            <person name="Ohlin V."/>
            <person name="Ondrusek D."/>
            <person name="Pride N."/>
            <person name="Stricklin S.L."/>
            <person name="Sun J."/>
            <person name="Wheeler C."/>
            <person name="Wilson L."/>
            <person name="Zhu H."/>
            <person name="Wood D.W."/>
        </authorList>
    </citation>
    <scope>NUCLEOTIDE SEQUENCE [LARGE SCALE GENOMIC DNA]</scope>
    <source>
        <strain evidence="4">K84 / ATCC BAA-868</strain>
        <plasmid evidence="3 4">pAtK84c</plasmid>
    </source>
</reference>